<keyword evidence="5 6" id="KW-0472">Membrane</keyword>
<comment type="subcellular location">
    <subcellularLocation>
        <location evidence="1">Cell membrane</location>
        <topology evidence="1">Multi-pass membrane protein</topology>
    </subcellularLocation>
</comment>
<evidence type="ECO:0000256" key="2">
    <source>
        <dbReference type="ARBA" id="ARBA00022475"/>
    </source>
</evidence>
<feature type="transmembrane region" description="Helical" evidence="6">
    <location>
        <begin position="35"/>
        <end position="56"/>
    </location>
</feature>
<proteinExistence type="predicted"/>
<evidence type="ECO:0000259" key="8">
    <source>
        <dbReference type="Pfam" id="PF12704"/>
    </source>
</evidence>
<dbReference type="EMBL" id="CP150096">
    <property type="protein sequence ID" value="WZN45468.1"/>
    <property type="molecule type" value="Genomic_DNA"/>
</dbReference>
<feature type="domain" description="ABC3 transporter permease C-terminal" evidence="7">
    <location>
        <begin position="692"/>
        <end position="805"/>
    </location>
</feature>
<accession>A0ABZ2Z1J3</accession>
<gene>
    <name evidence="9" type="ORF">WJU22_21445</name>
</gene>
<feature type="transmembrane region" description="Helical" evidence="6">
    <location>
        <begin position="692"/>
        <end position="713"/>
    </location>
</feature>
<keyword evidence="2" id="KW-1003">Cell membrane</keyword>
<evidence type="ECO:0000259" key="7">
    <source>
        <dbReference type="Pfam" id="PF02687"/>
    </source>
</evidence>
<evidence type="ECO:0000256" key="3">
    <source>
        <dbReference type="ARBA" id="ARBA00022692"/>
    </source>
</evidence>
<feature type="domain" description="MacB-like periplasmic core" evidence="8">
    <location>
        <begin position="36"/>
        <end position="254"/>
    </location>
</feature>
<protein>
    <submittedName>
        <fullName evidence="9">ABC transporter permease</fullName>
    </submittedName>
</protein>
<organism evidence="9 10">
    <name type="scientific">Chitinophaga caseinilytica</name>
    <dbReference type="NCBI Taxonomy" id="2267521"/>
    <lineage>
        <taxon>Bacteria</taxon>
        <taxon>Pseudomonadati</taxon>
        <taxon>Bacteroidota</taxon>
        <taxon>Chitinophagia</taxon>
        <taxon>Chitinophagales</taxon>
        <taxon>Chitinophagaceae</taxon>
        <taxon>Chitinophaga</taxon>
    </lineage>
</organism>
<feature type="transmembrane region" description="Helical" evidence="6">
    <location>
        <begin position="772"/>
        <end position="795"/>
    </location>
</feature>
<feature type="transmembrane region" description="Helical" evidence="6">
    <location>
        <begin position="390"/>
        <end position="413"/>
    </location>
</feature>
<keyword evidence="4 6" id="KW-1133">Transmembrane helix</keyword>
<reference evidence="9 10" key="1">
    <citation type="submission" date="2024-03" db="EMBL/GenBank/DDBJ databases">
        <title>Chitinophaga caseinilytica sp. nov., a casein hydrolysing bacterium isolated from forest soil.</title>
        <authorList>
            <person name="Lee D.S."/>
            <person name="Han D.M."/>
            <person name="Baek J.H."/>
            <person name="Choi D.G."/>
            <person name="Jeon J.H."/>
            <person name="Jeon C.O."/>
        </authorList>
    </citation>
    <scope>NUCLEOTIDE SEQUENCE [LARGE SCALE GENOMIC DNA]</scope>
    <source>
        <strain evidence="9 10">KACC 19118</strain>
    </source>
</reference>
<feature type="transmembrane region" description="Helical" evidence="6">
    <location>
        <begin position="734"/>
        <end position="760"/>
    </location>
</feature>
<feature type="transmembrane region" description="Helical" evidence="6">
    <location>
        <begin position="294"/>
        <end position="317"/>
    </location>
</feature>
<dbReference type="InterPro" id="IPR003838">
    <property type="entry name" value="ABC3_permease_C"/>
</dbReference>
<dbReference type="RefSeq" id="WP_341840220.1">
    <property type="nucleotide sequence ID" value="NZ_CP149792.1"/>
</dbReference>
<feature type="transmembrane region" description="Helical" evidence="6">
    <location>
        <begin position="351"/>
        <end position="370"/>
    </location>
</feature>
<dbReference type="Proteomes" id="UP001449657">
    <property type="component" value="Chromosome"/>
</dbReference>
<sequence length="812" mass="90118">MLHVADWHAACALPGMLKNYFRTAWRNLLRHKSIAVINLAGLSIGFTCCMLIALYLQHELRYEDFQQKGDRIARVLMEYQFGSEGQPTKGDYTSVRVGPVLQQNFPEVETTVRMSKWPQIVRQGDKVLNEQQFLFADSTFFQVFSFPLLQGNPKTALAGPNKIVLTESAAKKYFGSTNVLGKTLIVGTKAQALEITGITADCPSNTQIRYDFLASFRTMNISPEGESTYWNANYNTYVLLKDAASFAPMQAKIDPFMKEESKHYGATIRLFLEPFRNIHLHSEYAAFEPNGSIMAVYVMGAVALLILLIACFTYINLSTARSMERAREVGVRKVMGAGQHQLFGQFMTESAMLCAVAVGVSALLAAILLPGFNNLTGKTLSLTSLLSVPFITASLGVALLVSLAAGSYPALILTGYQPVKVLKGAFQRTNSGQWVRKSLITFQFAISVFLIACTFIVRQQLKFIQEKKLGYDRDHILVLPLDNKMLDQFDALKQSLKSGPGVQEVSRCVRTPIEGGGGYNMRSAQMPADQQMNVTANPVDEDYIRASGMRLIAGESFSAQDVKNAEDTSIQDRYRFVLNESAVKQLGWTPEQAVGQRLWLDDSRPGYVKGVVADFHFESFRHSIQPFVLFPPDWSQKMIVKLDGNNMQQSISHIEGVWKKMAPHRPFEYTFMDQDFNNLYDAEIRLGRSMDVFAFVAVVLACLGLFGLSAYTVRQRFKEIGIRKVLGASAGSILLMLSGGFVRLSLVAICVGLPLAWWAADSWLQDFSYRTPVSWLLFAAAGGILIGLTMLTVGLQALKGLAANPVNSLRSE</sequence>
<dbReference type="Pfam" id="PF12704">
    <property type="entry name" value="MacB_PCD"/>
    <property type="match status" value="1"/>
</dbReference>
<dbReference type="InterPro" id="IPR025857">
    <property type="entry name" value="MacB_PCD"/>
</dbReference>
<dbReference type="InterPro" id="IPR050250">
    <property type="entry name" value="Macrolide_Exporter_MacB"/>
</dbReference>
<dbReference type="Pfam" id="PF02687">
    <property type="entry name" value="FtsX"/>
    <property type="match status" value="2"/>
</dbReference>
<dbReference type="PANTHER" id="PTHR30572">
    <property type="entry name" value="MEMBRANE COMPONENT OF TRANSPORTER-RELATED"/>
    <property type="match status" value="1"/>
</dbReference>
<evidence type="ECO:0000256" key="4">
    <source>
        <dbReference type="ARBA" id="ARBA00022989"/>
    </source>
</evidence>
<feature type="transmembrane region" description="Helical" evidence="6">
    <location>
        <begin position="434"/>
        <end position="457"/>
    </location>
</feature>
<evidence type="ECO:0000313" key="9">
    <source>
        <dbReference type="EMBL" id="WZN45468.1"/>
    </source>
</evidence>
<feature type="domain" description="ABC3 transporter permease C-terminal" evidence="7">
    <location>
        <begin position="301"/>
        <end position="417"/>
    </location>
</feature>
<keyword evidence="3 6" id="KW-0812">Transmembrane</keyword>
<name>A0ABZ2Z1J3_9BACT</name>
<evidence type="ECO:0000313" key="10">
    <source>
        <dbReference type="Proteomes" id="UP001449657"/>
    </source>
</evidence>
<evidence type="ECO:0000256" key="6">
    <source>
        <dbReference type="SAM" id="Phobius"/>
    </source>
</evidence>
<evidence type="ECO:0000256" key="1">
    <source>
        <dbReference type="ARBA" id="ARBA00004651"/>
    </source>
</evidence>
<dbReference type="PANTHER" id="PTHR30572:SF18">
    <property type="entry name" value="ABC-TYPE MACROLIDE FAMILY EXPORT SYSTEM PERMEASE COMPONENT 2"/>
    <property type="match status" value="1"/>
</dbReference>
<keyword evidence="10" id="KW-1185">Reference proteome</keyword>
<evidence type="ECO:0000256" key="5">
    <source>
        <dbReference type="ARBA" id="ARBA00023136"/>
    </source>
</evidence>